<evidence type="ECO:0000313" key="2">
    <source>
        <dbReference type="EMBL" id="KAF5354005.1"/>
    </source>
</evidence>
<reference evidence="2 3" key="1">
    <citation type="journal article" date="2020" name="ISME J.">
        <title>Uncovering the hidden diversity of litter-decomposition mechanisms in mushroom-forming fungi.</title>
        <authorList>
            <person name="Floudas D."/>
            <person name="Bentzer J."/>
            <person name="Ahren D."/>
            <person name="Johansson T."/>
            <person name="Persson P."/>
            <person name="Tunlid A."/>
        </authorList>
    </citation>
    <scope>NUCLEOTIDE SEQUENCE [LARGE SCALE GENOMIC DNA]</scope>
    <source>
        <strain evidence="2 3">CBS 146.42</strain>
    </source>
</reference>
<sequence length="148" mass="16190">MTNDVPALDDSHANDTSYTRLPPVPLINAIAAYLNAGEPARISLCRQAHCGMLRTSLKLIFTVIVCRSGVVHSAGQQRTFHSLTPSPTTVPLPITPSALAILFLTLVGYILCERSIILKSMSANLTYHDMQYHPERIITLHPSPVMEA</sequence>
<evidence type="ECO:0000313" key="3">
    <source>
        <dbReference type="Proteomes" id="UP000559027"/>
    </source>
</evidence>
<keyword evidence="1" id="KW-0812">Transmembrane</keyword>
<dbReference type="Proteomes" id="UP000559027">
    <property type="component" value="Unassembled WGS sequence"/>
</dbReference>
<dbReference type="EMBL" id="JAACJO010000009">
    <property type="protein sequence ID" value="KAF5354005.1"/>
    <property type="molecule type" value="Genomic_DNA"/>
</dbReference>
<accession>A0A8H5D5K9</accession>
<name>A0A8H5D5K9_9AGAR</name>
<feature type="transmembrane region" description="Helical" evidence="1">
    <location>
        <begin position="94"/>
        <end position="112"/>
    </location>
</feature>
<evidence type="ECO:0000256" key="1">
    <source>
        <dbReference type="SAM" id="Phobius"/>
    </source>
</evidence>
<keyword evidence="3" id="KW-1185">Reference proteome</keyword>
<gene>
    <name evidence="2" type="ORF">D9756_006911</name>
</gene>
<keyword evidence="1" id="KW-0472">Membrane</keyword>
<organism evidence="2 3">
    <name type="scientific">Leucocoprinus leucothites</name>
    <dbReference type="NCBI Taxonomy" id="201217"/>
    <lineage>
        <taxon>Eukaryota</taxon>
        <taxon>Fungi</taxon>
        <taxon>Dikarya</taxon>
        <taxon>Basidiomycota</taxon>
        <taxon>Agaricomycotina</taxon>
        <taxon>Agaricomycetes</taxon>
        <taxon>Agaricomycetidae</taxon>
        <taxon>Agaricales</taxon>
        <taxon>Agaricineae</taxon>
        <taxon>Agaricaceae</taxon>
        <taxon>Leucocoprinus</taxon>
    </lineage>
</organism>
<comment type="caution">
    <text evidence="2">The sequence shown here is derived from an EMBL/GenBank/DDBJ whole genome shotgun (WGS) entry which is preliminary data.</text>
</comment>
<proteinExistence type="predicted"/>
<protein>
    <submittedName>
        <fullName evidence="2">Uncharacterized protein</fullName>
    </submittedName>
</protein>
<dbReference type="AlphaFoldDB" id="A0A8H5D5K9"/>
<keyword evidence="1" id="KW-1133">Transmembrane helix</keyword>